<comment type="caution">
    <text evidence="3">The sequence shown here is derived from an EMBL/GenBank/DDBJ whole genome shotgun (WGS) entry which is preliminary data.</text>
</comment>
<dbReference type="PANTHER" id="PTHR42693:SF33">
    <property type="entry name" value="ARYLSULFATASE"/>
    <property type="match status" value="1"/>
</dbReference>
<dbReference type="InterPro" id="IPR017850">
    <property type="entry name" value="Alkaline_phosphatase_core_sf"/>
</dbReference>
<dbReference type="SUPFAM" id="SSF53649">
    <property type="entry name" value="Alkaline phosphatase-like"/>
    <property type="match status" value="1"/>
</dbReference>
<evidence type="ECO:0000259" key="2">
    <source>
        <dbReference type="Pfam" id="PF16347"/>
    </source>
</evidence>
<organism evidence="3 4">
    <name type="scientific">Elysia marginata</name>
    <dbReference type="NCBI Taxonomy" id="1093978"/>
    <lineage>
        <taxon>Eukaryota</taxon>
        <taxon>Metazoa</taxon>
        <taxon>Spiralia</taxon>
        <taxon>Lophotrochozoa</taxon>
        <taxon>Mollusca</taxon>
        <taxon>Gastropoda</taxon>
        <taxon>Heterobranchia</taxon>
        <taxon>Euthyneura</taxon>
        <taxon>Panpulmonata</taxon>
        <taxon>Sacoglossa</taxon>
        <taxon>Placobranchoidea</taxon>
        <taxon>Plakobranchidae</taxon>
        <taxon>Elysia</taxon>
    </lineage>
</organism>
<gene>
    <name evidence="3" type="ORF">ElyMa_004291000</name>
</gene>
<dbReference type="InterPro" id="IPR032506">
    <property type="entry name" value="SGSH_C"/>
</dbReference>
<keyword evidence="4" id="KW-1185">Reference proteome</keyword>
<proteinExistence type="inferred from homology"/>
<dbReference type="Proteomes" id="UP000762676">
    <property type="component" value="Unassembled WGS sequence"/>
</dbReference>
<name>A0AAV4GXK8_9GAST</name>
<dbReference type="InterPro" id="IPR050738">
    <property type="entry name" value="Sulfatase"/>
</dbReference>
<evidence type="ECO:0000313" key="3">
    <source>
        <dbReference type="EMBL" id="GFR89905.1"/>
    </source>
</evidence>
<dbReference type="AlphaFoldDB" id="A0AAV4GXK8"/>
<dbReference type="Gene3D" id="3.40.720.10">
    <property type="entry name" value="Alkaline Phosphatase, subunit A"/>
    <property type="match status" value="1"/>
</dbReference>
<feature type="domain" description="N-sulphoglucosamine sulphohydrolase C-terminal" evidence="2">
    <location>
        <begin position="107"/>
        <end position="156"/>
    </location>
</feature>
<comment type="similarity">
    <text evidence="1">Belongs to the sulfatase family.</text>
</comment>
<dbReference type="PANTHER" id="PTHR42693">
    <property type="entry name" value="ARYLSULFATASE FAMILY MEMBER"/>
    <property type="match status" value="1"/>
</dbReference>
<protein>
    <submittedName>
        <fullName evidence="3">N-sulfoglucosamine sulfohydrolase</fullName>
    </submittedName>
</protein>
<accession>A0AAV4GXK8</accession>
<dbReference type="GO" id="GO:0004065">
    <property type="term" value="F:arylsulfatase activity"/>
    <property type="evidence" value="ECO:0007669"/>
    <property type="project" value="TreeGrafter"/>
</dbReference>
<evidence type="ECO:0000256" key="1">
    <source>
        <dbReference type="ARBA" id="ARBA00008779"/>
    </source>
</evidence>
<dbReference type="EMBL" id="BMAT01008641">
    <property type="protein sequence ID" value="GFR89905.1"/>
    <property type="molecule type" value="Genomic_DNA"/>
</dbReference>
<evidence type="ECO:0000313" key="4">
    <source>
        <dbReference type="Proteomes" id="UP000762676"/>
    </source>
</evidence>
<sequence length="187" mass="22037">MDFTPTVLDWFNVKYPEYKLNGQRVKLTGRSLLPLAANPDNPHYTHTYASHQWHGITMGYPMRVLVNSRYRLIHNINWRAPYPMATQIYPTSAFQGILNATRAGKPTGWYKTLHQYYYRAEWELYDLYTDPKELNNLANDAGHKKTLESMKNKLNAWLVETNDPWRCMPHSVLLKGECHLMDNEYKQ</sequence>
<dbReference type="Pfam" id="PF16347">
    <property type="entry name" value="SGSH_C"/>
    <property type="match status" value="1"/>
</dbReference>
<reference evidence="3 4" key="1">
    <citation type="journal article" date="2021" name="Elife">
        <title>Chloroplast acquisition without the gene transfer in kleptoplastic sea slugs, Plakobranchus ocellatus.</title>
        <authorList>
            <person name="Maeda T."/>
            <person name="Takahashi S."/>
            <person name="Yoshida T."/>
            <person name="Shimamura S."/>
            <person name="Takaki Y."/>
            <person name="Nagai Y."/>
            <person name="Toyoda A."/>
            <person name="Suzuki Y."/>
            <person name="Arimoto A."/>
            <person name="Ishii H."/>
            <person name="Satoh N."/>
            <person name="Nishiyama T."/>
            <person name="Hasebe M."/>
            <person name="Maruyama T."/>
            <person name="Minagawa J."/>
            <person name="Obokata J."/>
            <person name="Shigenobu S."/>
        </authorList>
    </citation>
    <scope>NUCLEOTIDE SEQUENCE [LARGE SCALE GENOMIC DNA]</scope>
</reference>